<evidence type="ECO:0000313" key="2">
    <source>
        <dbReference type="EMBL" id="ASR86829.1"/>
    </source>
</evidence>
<organism evidence="2 3">
    <name type="scientific">Mycobacterium phage Findley</name>
    <dbReference type="NCBI Taxonomy" id="2015882"/>
    <lineage>
        <taxon>Viruses</taxon>
        <taxon>Duplodnaviria</taxon>
        <taxon>Heunggongvirae</taxon>
        <taxon>Uroviricota</taxon>
        <taxon>Caudoviricetes</taxon>
        <taxon>Weiservirinae</taxon>
        <taxon>Timquatrovirus</taxon>
        <taxon>Timquatrovirus findley</taxon>
    </lineage>
</organism>
<keyword evidence="3" id="KW-1185">Reference proteome</keyword>
<gene>
    <name evidence="2" type="primary">90</name>
    <name evidence="2" type="ORF">SEA_FINDLEY_90</name>
</gene>
<evidence type="ECO:0000256" key="1">
    <source>
        <dbReference type="SAM" id="MobiDB-lite"/>
    </source>
</evidence>
<name>A0A222ZQZ4_9CAUD</name>
<proteinExistence type="predicted"/>
<dbReference type="EMBL" id="MF140411">
    <property type="protein sequence ID" value="ASR86829.1"/>
    <property type="molecule type" value="Genomic_DNA"/>
</dbReference>
<evidence type="ECO:0000313" key="3">
    <source>
        <dbReference type="Proteomes" id="UP000221743"/>
    </source>
</evidence>
<feature type="compositionally biased region" description="Basic residues" evidence="1">
    <location>
        <begin position="1"/>
        <end position="11"/>
    </location>
</feature>
<dbReference type="RefSeq" id="YP_009951176.1">
    <property type="nucleotide sequence ID" value="NC_051598.1"/>
</dbReference>
<reference evidence="2 3" key="1">
    <citation type="submission" date="2017-05" db="EMBL/GenBank/DDBJ databases">
        <authorList>
            <person name="Bazemore A."/>
            <person name="Burrell P."/>
            <person name="Elliott A."/>
            <person name="Findley P."/>
            <person name="Park P.J."/>
            <person name="Piasecki P."/>
            <person name="Ryoo H.S."/>
            <person name="Shields M."/>
            <person name="Washington J.M."/>
            <person name="Yun M."/>
            <person name="Stoner T.H."/>
            <person name="Garlena R.A."/>
            <person name="Russell D.A."/>
            <person name="Pope W.H."/>
            <person name="Jacobs-Sera D."/>
            <person name="Hatfull G.F."/>
        </authorList>
    </citation>
    <scope>NUCLEOTIDE SEQUENCE [LARGE SCALE GENOMIC DNA]</scope>
</reference>
<dbReference type="GeneID" id="60322604"/>
<accession>A0A222ZQZ4</accession>
<feature type="region of interest" description="Disordered" evidence="1">
    <location>
        <begin position="1"/>
        <end position="44"/>
    </location>
</feature>
<protein>
    <submittedName>
        <fullName evidence="2">Uncharacterized protein</fullName>
    </submittedName>
</protein>
<sequence length="55" mass="6591">MTGERLRRRLELRRSNAAVPHRNRHRERQAGQEQLDEPCPVDGHPCPCARRYRCR</sequence>
<dbReference type="KEGG" id="vg:60322604"/>
<dbReference type="Proteomes" id="UP000221743">
    <property type="component" value="Segment"/>
</dbReference>